<comment type="caution">
    <text evidence="3">The sequence shown here is derived from an EMBL/GenBank/DDBJ whole genome shotgun (WGS) entry which is preliminary data.</text>
</comment>
<feature type="region of interest" description="Disordered" evidence="1">
    <location>
        <begin position="77"/>
        <end position="129"/>
    </location>
</feature>
<evidence type="ECO:0000256" key="1">
    <source>
        <dbReference type="SAM" id="MobiDB-lite"/>
    </source>
</evidence>
<evidence type="ECO:0000256" key="2">
    <source>
        <dbReference type="SAM" id="Phobius"/>
    </source>
</evidence>
<gene>
    <name evidence="3" type="ORF">NYPRO_LOCUS19912</name>
</gene>
<dbReference type="Proteomes" id="UP000645828">
    <property type="component" value="Unassembled WGS sequence"/>
</dbReference>
<feature type="transmembrane region" description="Helical" evidence="2">
    <location>
        <begin position="33"/>
        <end position="55"/>
    </location>
</feature>
<proteinExistence type="predicted"/>
<feature type="transmembrane region" description="Helical" evidence="2">
    <location>
        <begin position="7"/>
        <end position="27"/>
    </location>
</feature>
<accession>A0A811ZEF5</accession>
<sequence>MGLFSSLLRSFRIFLFGSLGGAVVWRLPLAQGVVIPGSCIGLPVGSLLLSLPMCLSHVTIQKKNWSQLHFSPFLHREREREAETQAEGEAGSMHWEPDVGFDPGSPGSRPGPKAGAKPLRHPGIPQLHF</sequence>
<keyword evidence="2" id="KW-0472">Membrane</keyword>
<dbReference type="EMBL" id="CAJHUB010000763">
    <property type="protein sequence ID" value="CAD7687119.1"/>
    <property type="molecule type" value="Genomic_DNA"/>
</dbReference>
<dbReference type="AlphaFoldDB" id="A0A811ZEF5"/>
<organism evidence="3 4">
    <name type="scientific">Nyctereutes procyonoides</name>
    <name type="common">Raccoon dog</name>
    <name type="synonym">Canis procyonoides</name>
    <dbReference type="NCBI Taxonomy" id="34880"/>
    <lineage>
        <taxon>Eukaryota</taxon>
        <taxon>Metazoa</taxon>
        <taxon>Chordata</taxon>
        <taxon>Craniata</taxon>
        <taxon>Vertebrata</taxon>
        <taxon>Euteleostomi</taxon>
        <taxon>Mammalia</taxon>
        <taxon>Eutheria</taxon>
        <taxon>Laurasiatheria</taxon>
        <taxon>Carnivora</taxon>
        <taxon>Caniformia</taxon>
        <taxon>Canidae</taxon>
        <taxon>Nyctereutes</taxon>
    </lineage>
</organism>
<evidence type="ECO:0000313" key="3">
    <source>
        <dbReference type="EMBL" id="CAD7687119.1"/>
    </source>
</evidence>
<keyword evidence="2" id="KW-0812">Transmembrane</keyword>
<name>A0A811ZEF5_NYCPR</name>
<reference evidence="3" key="1">
    <citation type="submission" date="2020-12" db="EMBL/GenBank/DDBJ databases">
        <authorList>
            <consortium name="Molecular Ecology Group"/>
        </authorList>
    </citation>
    <scope>NUCLEOTIDE SEQUENCE</scope>
    <source>
        <strain evidence="3">TBG_1078</strain>
    </source>
</reference>
<keyword evidence="4" id="KW-1185">Reference proteome</keyword>
<keyword evidence="2" id="KW-1133">Transmembrane helix</keyword>
<evidence type="ECO:0000313" key="4">
    <source>
        <dbReference type="Proteomes" id="UP000645828"/>
    </source>
</evidence>
<protein>
    <submittedName>
        <fullName evidence="3">(raccoon dog) hypothetical protein</fullName>
    </submittedName>
</protein>